<dbReference type="PANTHER" id="PTHR12151">
    <property type="entry name" value="ELECTRON TRANSPORT PROTIN SCO1/SENC FAMILY MEMBER"/>
    <property type="match status" value="1"/>
</dbReference>
<dbReference type="PANTHER" id="PTHR12151:SF25">
    <property type="entry name" value="LINALOOL DEHYDRATASE_ISOMERASE DOMAIN-CONTAINING PROTEIN"/>
    <property type="match status" value="1"/>
</dbReference>
<dbReference type="InterPro" id="IPR036249">
    <property type="entry name" value="Thioredoxin-like_sf"/>
</dbReference>
<comment type="similarity">
    <text evidence="1">Belongs to the SCO1/2 family.</text>
</comment>
<dbReference type="SUPFAM" id="SSF52833">
    <property type="entry name" value="Thioredoxin-like"/>
    <property type="match status" value="1"/>
</dbReference>
<evidence type="ECO:0000313" key="2">
    <source>
        <dbReference type="EMBL" id="MCU7613420.1"/>
    </source>
</evidence>
<evidence type="ECO:0000256" key="1">
    <source>
        <dbReference type="ARBA" id="ARBA00010996"/>
    </source>
</evidence>
<dbReference type="InterPro" id="IPR003782">
    <property type="entry name" value="SCO1/SenC"/>
</dbReference>
<dbReference type="PROSITE" id="PS51257">
    <property type="entry name" value="PROKAR_LIPOPROTEIN"/>
    <property type="match status" value="1"/>
</dbReference>
<dbReference type="Proteomes" id="UP001208114">
    <property type="component" value="Unassembled WGS sequence"/>
</dbReference>
<comment type="caution">
    <text evidence="2">The sequence shown here is derived from an EMBL/GenBank/DDBJ whole genome shotgun (WGS) entry which is preliminary data.</text>
</comment>
<evidence type="ECO:0000313" key="3">
    <source>
        <dbReference type="Proteomes" id="UP001208114"/>
    </source>
</evidence>
<proteinExistence type="inferred from homology"/>
<name>A0ABT2VTV2_9FLAO</name>
<dbReference type="CDD" id="cd02968">
    <property type="entry name" value="SCO"/>
    <property type="match status" value="1"/>
</dbReference>
<sequence length="213" mass="24502">MSRTVFLKSSFAVFILMVSCQKQNSTIPYYNTPEFTPHFLSKKQAVTEISHTIAPFSFTDQDQKMITEKTVDHKIHIASFIFTSCGSICPVMIKNLEIVNKKYGKDPYVMLLSYSVTPWIDTPQKLKDFKTANKIKNPNWHFLTGKKSEIYTLARKSYFAEEDLGFTSDSTKFLHTEHIILADQNKKIRGIYNGTLQTDIEQLVEDIAVLKKE</sequence>
<protein>
    <submittedName>
        <fullName evidence="2">SCO family protein</fullName>
    </submittedName>
</protein>
<dbReference type="RefSeq" id="WP_262989268.1">
    <property type="nucleotide sequence ID" value="NZ_JAOTEN010000001.1"/>
</dbReference>
<reference evidence="3" key="1">
    <citation type="submission" date="2023-07" db="EMBL/GenBank/DDBJ databases">
        <title>Chryseobacterium sp. GMJ5 Genome sequencing and assembly.</title>
        <authorList>
            <person name="Jung Y."/>
        </authorList>
    </citation>
    <scope>NUCLEOTIDE SEQUENCE [LARGE SCALE GENOMIC DNA]</scope>
    <source>
        <strain evidence="3">GMJ5</strain>
    </source>
</reference>
<accession>A0ABT2VTV2</accession>
<gene>
    <name evidence="2" type="ORF">N0B16_03125</name>
</gene>
<dbReference type="Gene3D" id="3.40.30.10">
    <property type="entry name" value="Glutaredoxin"/>
    <property type="match status" value="1"/>
</dbReference>
<dbReference type="Pfam" id="PF02630">
    <property type="entry name" value="SCO1-SenC"/>
    <property type="match status" value="1"/>
</dbReference>
<organism evidence="2 3">
    <name type="scientific">Chryseobacterium gilvum</name>
    <dbReference type="NCBI Taxonomy" id="2976534"/>
    <lineage>
        <taxon>Bacteria</taxon>
        <taxon>Pseudomonadati</taxon>
        <taxon>Bacteroidota</taxon>
        <taxon>Flavobacteriia</taxon>
        <taxon>Flavobacteriales</taxon>
        <taxon>Weeksellaceae</taxon>
        <taxon>Chryseobacterium group</taxon>
        <taxon>Chryseobacterium</taxon>
    </lineage>
</organism>
<keyword evidence="3" id="KW-1185">Reference proteome</keyword>
<dbReference type="EMBL" id="JAOTEN010000001">
    <property type="protein sequence ID" value="MCU7613420.1"/>
    <property type="molecule type" value="Genomic_DNA"/>
</dbReference>